<feature type="domain" description="Peptide methionine sulphoxide reductase MsrA" evidence="5">
    <location>
        <begin position="6"/>
        <end position="158"/>
    </location>
</feature>
<dbReference type="SUPFAM" id="SSF55068">
    <property type="entry name" value="Peptide methionine sulfoxide reductase"/>
    <property type="match status" value="1"/>
</dbReference>
<dbReference type="EC" id="1.8.4.11" evidence="4"/>
<gene>
    <name evidence="4 6" type="primary">msrA</name>
    <name evidence="6" type="ORF">JAO78_002910</name>
</gene>
<evidence type="ECO:0000256" key="4">
    <source>
        <dbReference type="HAMAP-Rule" id="MF_01401"/>
    </source>
</evidence>
<comment type="catalytic activity">
    <reaction evidence="2 4">
        <text>L-methionyl-[protein] + [thioredoxin]-disulfide + H2O = L-methionyl-(S)-S-oxide-[protein] + [thioredoxin]-dithiol</text>
        <dbReference type="Rhea" id="RHEA:14217"/>
        <dbReference type="Rhea" id="RHEA-COMP:10698"/>
        <dbReference type="Rhea" id="RHEA-COMP:10700"/>
        <dbReference type="Rhea" id="RHEA-COMP:12313"/>
        <dbReference type="Rhea" id="RHEA-COMP:12315"/>
        <dbReference type="ChEBI" id="CHEBI:15377"/>
        <dbReference type="ChEBI" id="CHEBI:16044"/>
        <dbReference type="ChEBI" id="CHEBI:29950"/>
        <dbReference type="ChEBI" id="CHEBI:44120"/>
        <dbReference type="ChEBI" id="CHEBI:50058"/>
        <dbReference type="EC" id="1.8.4.11"/>
    </reaction>
</comment>
<dbReference type="InterPro" id="IPR002569">
    <property type="entry name" value="Met_Sox_Rdtase_MsrA_dom"/>
</dbReference>
<dbReference type="Proteomes" id="UP000633814">
    <property type="component" value="Unassembled WGS sequence"/>
</dbReference>
<dbReference type="PANTHER" id="PTHR43774">
    <property type="entry name" value="PEPTIDE METHIONINE SULFOXIDE REDUCTASE"/>
    <property type="match status" value="1"/>
</dbReference>
<sequence length="177" mass="19761">MSTQIATFGAGCFWCLEAALNEVSGVHAAISGYMGGHTLNPDYQSICTGETGHAEVVQVSYDDSQISFKQLCQLFFSLHNPTQLNRQGNDVGTQYRSVIFSHNAEQAAEAAAIISELEQQQLFEQPIVTEISPASVFYPAESYHQGYYLQNPQQGYCHWVISPKMSKFRSQFQHLLK</sequence>
<dbReference type="RefSeq" id="WP_226749843.1">
    <property type="nucleotide sequence ID" value="NZ_JAEINI020000001.1"/>
</dbReference>
<evidence type="ECO:0000313" key="6">
    <source>
        <dbReference type="EMBL" id="MCB5225760.1"/>
    </source>
</evidence>
<comment type="similarity">
    <text evidence="4">Belongs to the MsrA Met sulfoxide reductase family.</text>
</comment>
<dbReference type="HAMAP" id="MF_01401">
    <property type="entry name" value="MsrA"/>
    <property type="match status" value="1"/>
</dbReference>
<accession>A0ABS8C0C3</accession>
<dbReference type="InterPro" id="IPR036509">
    <property type="entry name" value="Met_Sox_Rdtase_MsrA_sf"/>
</dbReference>
<dbReference type="GO" id="GO:0008113">
    <property type="term" value="F:peptide-methionine (S)-S-oxide reductase activity"/>
    <property type="evidence" value="ECO:0007669"/>
    <property type="project" value="UniProtKB-EC"/>
</dbReference>
<dbReference type="Pfam" id="PF01625">
    <property type="entry name" value="PMSR"/>
    <property type="match status" value="1"/>
</dbReference>
<comment type="caution">
    <text evidence="6">The sequence shown here is derived from an EMBL/GenBank/DDBJ whole genome shotgun (WGS) entry which is preliminary data.</text>
</comment>
<keyword evidence="1 4" id="KW-0560">Oxidoreductase</keyword>
<evidence type="ECO:0000256" key="3">
    <source>
        <dbReference type="ARBA" id="ARBA00048782"/>
    </source>
</evidence>
<dbReference type="Gene3D" id="3.30.1060.10">
    <property type="entry name" value="Peptide methionine sulphoxide reductase MsrA"/>
    <property type="match status" value="1"/>
</dbReference>
<dbReference type="PANTHER" id="PTHR43774:SF1">
    <property type="entry name" value="PEPTIDE METHIONINE SULFOXIDE REDUCTASE MSRA 2"/>
    <property type="match status" value="1"/>
</dbReference>
<dbReference type="NCBIfam" id="TIGR00401">
    <property type="entry name" value="msrA"/>
    <property type="match status" value="1"/>
</dbReference>
<evidence type="ECO:0000256" key="1">
    <source>
        <dbReference type="ARBA" id="ARBA00023002"/>
    </source>
</evidence>
<evidence type="ECO:0000313" key="7">
    <source>
        <dbReference type="Proteomes" id="UP000633814"/>
    </source>
</evidence>
<reference evidence="6 7" key="1">
    <citation type="submission" date="2021-10" db="EMBL/GenBank/DDBJ databases">
        <title>Alishewanella koreense sp. nov. isolated from seawater of southwestern coast in South Korea and the proposal for the reclassification of Rheinheimera perlucida and Rheinheimera tuosuensis as Arsukibacterium perlucida and Arsukibacterium tuosuensis.</title>
        <authorList>
            <person name="Kim K.H."/>
            <person name="Ruan W."/>
            <person name="Kim K.R."/>
            <person name="Baek J.H."/>
            <person name="Jeon C.O."/>
        </authorList>
    </citation>
    <scope>NUCLEOTIDE SEQUENCE [LARGE SCALE GENOMIC DNA]</scope>
    <source>
        <strain evidence="6 7">16-MA</strain>
    </source>
</reference>
<protein>
    <recommendedName>
        <fullName evidence="4">Peptide methionine sulfoxide reductase MsrA</fullName>
        <shortName evidence="4">Protein-methionine-S-oxide reductase</shortName>
        <ecNumber evidence="4">1.8.4.11</ecNumber>
    </recommendedName>
    <alternativeName>
        <fullName evidence="4">Peptide-methionine (S)-S-oxide reductase</fullName>
        <shortName evidence="4">Peptide Met(O) reductase</shortName>
    </alternativeName>
</protein>
<comment type="function">
    <text evidence="4">Has an important function as a repair enzyme for proteins that have been inactivated by oxidation. Catalyzes the reversible oxidation-reduction of methionine sulfoxide in proteins to methionine.</text>
</comment>
<name>A0ABS8C0C3_9ALTE</name>
<evidence type="ECO:0000259" key="5">
    <source>
        <dbReference type="Pfam" id="PF01625"/>
    </source>
</evidence>
<dbReference type="EMBL" id="JAEINI020000001">
    <property type="protein sequence ID" value="MCB5225760.1"/>
    <property type="molecule type" value="Genomic_DNA"/>
</dbReference>
<keyword evidence="7" id="KW-1185">Reference proteome</keyword>
<feature type="active site" evidence="4">
    <location>
        <position position="12"/>
    </location>
</feature>
<organism evidence="6 7">
    <name type="scientific">Alishewanella maricola</name>
    <dbReference type="NCBI Taxonomy" id="2795740"/>
    <lineage>
        <taxon>Bacteria</taxon>
        <taxon>Pseudomonadati</taxon>
        <taxon>Pseudomonadota</taxon>
        <taxon>Gammaproteobacteria</taxon>
        <taxon>Alteromonadales</taxon>
        <taxon>Alteromonadaceae</taxon>
        <taxon>Alishewanella</taxon>
    </lineage>
</organism>
<proteinExistence type="inferred from homology"/>
<comment type="catalytic activity">
    <reaction evidence="3 4">
        <text>[thioredoxin]-disulfide + L-methionine + H2O = L-methionine (S)-S-oxide + [thioredoxin]-dithiol</text>
        <dbReference type="Rhea" id="RHEA:19993"/>
        <dbReference type="Rhea" id="RHEA-COMP:10698"/>
        <dbReference type="Rhea" id="RHEA-COMP:10700"/>
        <dbReference type="ChEBI" id="CHEBI:15377"/>
        <dbReference type="ChEBI" id="CHEBI:29950"/>
        <dbReference type="ChEBI" id="CHEBI:50058"/>
        <dbReference type="ChEBI" id="CHEBI:57844"/>
        <dbReference type="ChEBI" id="CHEBI:58772"/>
        <dbReference type="EC" id="1.8.4.11"/>
    </reaction>
</comment>
<evidence type="ECO:0000256" key="2">
    <source>
        <dbReference type="ARBA" id="ARBA00047806"/>
    </source>
</evidence>